<protein>
    <submittedName>
        <fullName evidence="1">Uncharacterized protein</fullName>
    </submittedName>
</protein>
<organism evidence="1 2">
    <name type="scientific">Ruminococcus flavefaciens 007c</name>
    <dbReference type="NCBI Taxonomy" id="1341157"/>
    <lineage>
        <taxon>Bacteria</taxon>
        <taxon>Bacillati</taxon>
        <taxon>Bacillota</taxon>
        <taxon>Clostridia</taxon>
        <taxon>Eubacteriales</taxon>
        <taxon>Oscillospiraceae</taxon>
        <taxon>Ruminococcus</taxon>
    </lineage>
</organism>
<dbReference type="PATRIC" id="fig|1341157.4.peg.820"/>
<comment type="caution">
    <text evidence="1">The sequence shown here is derived from an EMBL/GenBank/DDBJ whole genome shotgun (WGS) entry which is preliminary data.</text>
</comment>
<gene>
    <name evidence="1" type="ORF">RF007C_01020</name>
</gene>
<dbReference type="EMBL" id="ATAX01000013">
    <property type="protein sequence ID" value="EWM54536.1"/>
    <property type="molecule type" value="Genomic_DNA"/>
</dbReference>
<dbReference type="RefSeq" id="WP_037297471.1">
    <property type="nucleotide sequence ID" value="NZ_ATAX01000013.1"/>
</dbReference>
<dbReference type="eggNOG" id="ENOG50303ID">
    <property type="taxonomic scope" value="Bacteria"/>
</dbReference>
<reference evidence="1 2" key="1">
    <citation type="journal article" date="2014" name="PLoS ONE">
        <title>Rumen cellulosomics: divergent fiber-degrading strategies revealed by comparative genome-wide analysis of six ruminococcal strains.</title>
        <authorList>
            <person name="Dassa B."/>
            <person name="Borovok I."/>
            <person name="Ruimy-Israeli V."/>
            <person name="Lamed R."/>
            <person name="Flint H.J."/>
            <person name="Duncan S.H."/>
            <person name="Henrissat B."/>
            <person name="Coutinho P."/>
            <person name="Morrison M."/>
            <person name="Mosoni P."/>
            <person name="Yeoman C.J."/>
            <person name="White B.A."/>
            <person name="Bayer E.A."/>
        </authorList>
    </citation>
    <scope>NUCLEOTIDE SEQUENCE [LARGE SCALE GENOMIC DNA]</scope>
    <source>
        <strain evidence="1 2">007c</strain>
    </source>
</reference>
<dbReference type="AlphaFoldDB" id="W7UH53"/>
<proteinExistence type="predicted"/>
<keyword evidence="2" id="KW-1185">Reference proteome</keyword>
<dbReference type="OrthoDB" id="1827788at2"/>
<evidence type="ECO:0000313" key="1">
    <source>
        <dbReference type="EMBL" id="EWM54536.1"/>
    </source>
</evidence>
<name>W7UH53_RUMFL</name>
<dbReference type="Proteomes" id="UP000019365">
    <property type="component" value="Unassembled WGS sequence"/>
</dbReference>
<sequence length="234" mass="25359">MSPKKRILLIVSAGVLLLIAAMSAMLSSSDEVSNRFRSGKFDIMLEEPSWSSSHDKVVPNEELPKDPQIRNKGDVDAFVFAEVIVPYYDELVTENSDGTGAAKKSLPVVKFVSGGSYDTTETEAQLVNSGWTAMTGTPVKDEENKVFRYIYAYTGADAASMETVAPDEVTGKLFDAVRFCNARESEADTEPFIENKSVSIRVNARGIQTEYLGADSASEPESVWAFLSGSGEGA</sequence>
<evidence type="ECO:0000313" key="2">
    <source>
        <dbReference type="Proteomes" id="UP000019365"/>
    </source>
</evidence>
<accession>W7UH53</accession>